<dbReference type="Proteomes" id="UP000198324">
    <property type="component" value="Unassembled WGS sequence"/>
</dbReference>
<dbReference type="CDD" id="cd01335">
    <property type="entry name" value="Radical_SAM"/>
    <property type="match status" value="1"/>
</dbReference>
<dbReference type="GO" id="GO:0051536">
    <property type="term" value="F:iron-sulfur cluster binding"/>
    <property type="evidence" value="ECO:0007669"/>
    <property type="project" value="UniProtKB-KW"/>
</dbReference>
<dbReference type="InterPro" id="IPR051198">
    <property type="entry name" value="BchE-like"/>
</dbReference>
<keyword evidence="2" id="KW-0949">S-adenosyl-L-methionine</keyword>
<dbReference type="EMBL" id="FZOC01000003">
    <property type="protein sequence ID" value="SNR91111.1"/>
    <property type="molecule type" value="Genomic_DNA"/>
</dbReference>
<sequence length="298" mass="32619">MTLLGFDLEGQVIRPPAEAESLLLQATLGCSHNRCAFCPAYKGKRFGFKAPERLRQAMDHAAAHMPMLRRVFLCDGDALILPQKRLETLLTDIRQRLPQVARVNAYANAKALARKSDADLRRLRELGLSTVYLGLESGSDAVLADMNKWGDVAEHLRQANRAKNAGLRLSVTVLLGLAGLGKHGSPAEKHARATGQVLSRMDPEQASALALMVAPGTPLFERARQGGFTPQDDAGLLHELLWLLEETSLTGGLFFSNHASNPLRLRLRLPRDKQAGLDAVRQALAGKTALTPRAYRRL</sequence>
<comment type="cofactor">
    <cofactor evidence="1">
        <name>[4Fe-4S] cluster</name>
        <dbReference type="ChEBI" id="CHEBI:49883"/>
    </cofactor>
</comment>
<dbReference type="Pfam" id="PF04055">
    <property type="entry name" value="Radical_SAM"/>
    <property type="match status" value="1"/>
</dbReference>
<organism evidence="7 8">
    <name type="scientific">Humidesulfovibrio mexicanus</name>
    <dbReference type="NCBI Taxonomy" id="147047"/>
    <lineage>
        <taxon>Bacteria</taxon>
        <taxon>Pseudomonadati</taxon>
        <taxon>Thermodesulfobacteriota</taxon>
        <taxon>Desulfovibrionia</taxon>
        <taxon>Desulfovibrionales</taxon>
        <taxon>Desulfovibrionaceae</taxon>
        <taxon>Humidesulfovibrio</taxon>
    </lineage>
</organism>
<dbReference type="PANTHER" id="PTHR43409">
    <property type="entry name" value="ANAEROBIC MAGNESIUM-PROTOPORPHYRIN IX MONOMETHYL ESTER CYCLASE-RELATED"/>
    <property type="match status" value="1"/>
</dbReference>
<evidence type="ECO:0000256" key="1">
    <source>
        <dbReference type="ARBA" id="ARBA00001966"/>
    </source>
</evidence>
<evidence type="ECO:0000256" key="5">
    <source>
        <dbReference type="ARBA" id="ARBA00023014"/>
    </source>
</evidence>
<gene>
    <name evidence="7" type="ORF">SAMN04488503_1863</name>
</gene>
<dbReference type="RefSeq" id="WP_089273994.1">
    <property type="nucleotide sequence ID" value="NZ_FZOC01000003.1"/>
</dbReference>
<accession>A0A239A744</accession>
<evidence type="ECO:0000259" key="6">
    <source>
        <dbReference type="PROSITE" id="PS51918"/>
    </source>
</evidence>
<name>A0A239A744_9BACT</name>
<dbReference type="SMART" id="SM00729">
    <property type="entry name" value="Elp3"/>
    <property type="match status" value="1"/>
</dbReference>
<dbReference type="InterPro" id="IPR013785">
    <property type="entry name" value="Aldolase_TIM"/>
</dbReference>
<dbReference type="PROSITE" id="PS51918">
    <property type="entry name" value="RADICAL_SAM"/>
    <property type="match status" value="1"/>
</dbReference>
<keyword evidence="8" id="KW-1185">Reference proteome</keyword>
<dbReference type="GO" id="GO:0003824">
    <property type="term" value="F:catalytic activity"/>
    <property type="evidence" value="ECO:0007669"/>
    <property type="project" value="InterPro"/>
</dbReference>
<evidence type="ECO:0000313" key="7">
    <source>
        <dbReference type="EMBL" id="SNR91111.1"/>
    </source>
</evidence>
<dbReference type="PANTHER" id="PTHR43409:SF4">
    <property type="entry name" value="RADICAL SAM SUPERFAMILY PROTEIN"/>
    <property type="match status" value="1"/>
</dbReference>
<protein>
    <submittedName>
        <fullName evidence="7">Radical SAM superfamily protein</fullName>
    </submittedName>
</protein>
<evidence type="ECO:0000313" key="8">
    <source>
        <dbReference type="Proteomes" id="UP000198324"/>
    </source>
</evidence>
<dbReference type="OrthoDB" id="5470216at2"/>
<dbReference type="InterPro" id="IPR006638">
    <property type="entry name" value="Elp3/MiaA/NifB-like_rSAM"/>
</dbReference>
<keyword evidence="3" id="KW-0479">Metal-binding</keyword>
<dbReference type="GO" id="GO:0046872">
    <property type="term" value="F:metal ion binding"/>
    <property type="evidence" value="ECO:0007669"/>
    <property type="project" value="UniProtKB-KW"/>
</dbReference>
<dbReference type="InterPro" id="IPR007197">
    <property type="entry name" value="rSAM"/>
</dbReference>
<dbReference type="AlphaFoldDB" id="A0A239A744"/>
<dbReference type="InterPro" id="IPR058240">
    <property type="entry name" value="rSAM_sf"/>
</dbReference>
<keyword evidence="5" id="KW-0411">Iron-sulfur</keyword>
<evidence type="ECO:0000256" key="2">
    <source>
        <dbReference type="ARBA" id="ARBA00022691"/>
    </source>
</evidence>
<reference evidence="7 8" key="1">
    <citation type="submission" date="2017-06" db="EMBL/GenBank/DDBJ databases">
        <authorList>
            <person name="Kim H.J."/>
            <person name="Triplett B.A."/>
        </authorList>
    </citation>
    <scope>NUCLEOTIDE SEQUENCE [LARGE SCALE GENOMIC DNA]</scope>
    <source>
        <strain evidence="7 8">DSM 13116</strain>
    </source>
</reference>
<dbReference type="SFLD" id="SFLDG01095">
    <property type="entry name" value="Uncharacterised_Radical_SAM_Su"/>
    <property type="match status" value="1"/>
</dbReference>
<keyword evidence="4" id="KW-0408">Iron</keyword>
<feature type="domain" description="Radical SAM core" evidence="6">
    <location>
        <begin position="14"/>
        <end position="253"/>
    </location>
</feature>
<evidence type="ECO:0000256" key="3">
    <source>
        <dbReference type="ARBA" id="ARBA00022723"/>
    </source>
</evidence>
<proteinExistence type="predicted"/>
<dbReference type="SFLD" id="SFLDG01082">
    <property type="entry name" value="B12-binding_domain_containing"/>
    <property type="match status" value="1"/>
</dbReference>
<dbReference type="SUPFAM" id="SSF102114">
    <property type="entry name" value="Radical SAM enzymes"/>
    <property type="match status" value="1"/>
</dbReference>
<dbReference type="SFLD" id="SFLDS00029">
    <property type="entry name" value="Radical_SAM"/>
    <property type="match status" value="1"/>
</dbReference>
<evidence type="ECO:0000256" key="4">
    <source>
        <dbReference type="ARBA" id="ARBA00023004"/>
    </source>
</evidence>
<dbReference type="Gene3D" id="3.20.20.70">
    <property type="entry name" value="Aldolase class I"/>
    <property type="match status" value="1"/>
</dbReference>